<dbReference type="AlphaFoldDB" id="A0AAU8BK18"/>
<dbReference type="KEGG" id="vck:PG915_01905"/>
<name>A0AAU8BK18_9VIBR</name>
<dbReference type="InterPro" id="IPR007739">
    <property type="entry name" value="RgpF"/>
</dbReference>
<sequence length="677" mass="77971">MNYRAMVKHKLPLAEKLLRKNPMLMRLAVRTESHLIKRQLKNQTKQLQGTVAALSTDQIELLQDAKKQGMFDRKWYEDTQQRVFNSELEAFGDYLSKSRFCGVSPSPAFDNLHYLKSNPDIYHSGLPPLAHYLATGSSEGRPSRPFLPNWTPTDKLDTSIDMKAIESLNIALCLHVFYDDFLDYYLECLKTFPTTVDVFVSVTSEASKKLAETTLGQCTNIKKLKVAIVPNHGRNFGPLLVEFGEQLMDYDLFAHLHSKKSLYSGRQQTQWADYLGEFLLKDSHRVAQMLTYFAHDKDCGIYYPTSFFMMPDWVNHWLKNKPFKQKFFDEWQIEHHNDFLAYPVGGMFWARPSALKPMLEKTYQYDDFPTEPLPNDGSELHALERCIGLLAEKTGHKQLFYVPELGSFTHDQSFVFSNYVNSKQQLMDKVRPFDIISFDVFDTLVRRSHFVPDYAKLKFGQQLEKDTLVTNAHEFVKLRNKAEFEVRKETNFQGDINIFQVYNKLGQHFGWSTEQARQYAEVEFGYDLAMIDSKDEIVDILNTLIGMGKTVYIISDTYYSEHQIVLMLRKAGVTNGYQLYVSSEMGLRKDNGSMWSYMQGHLKNKGSFVHIGDNAVADAQIPGDFGLANLHILNPSDKWQAAGFDNPLVGKDELNEQLIAKWGPMISSFGRYPFFGE</sequence>
<gene>
    <name evidence="1" type="ORF">PG915_01905</name>
</gene>
<dbReference type="Gene3D" id="1.10.150.400">
    <property type="match status" value="1"/>
</dbReference>
<dbReference type="SUPFAM" id="SSF56784">
    <property type="entry name" value="HAD-like"/>
    <property type="match status" value="1"/>
</dbReference>
<dbReference type="InterPro" id="IPR036412">
    <property type="entry name" value="HAD-like_sf"/>
</dbReference>
<dbReference type="Gene3D" id="3.40.50.1000">
    <property type="entry name" value="HAD superfamily/HAD-like"/>
    <property type="match status" value="1"/>
</dbReference>
<dbReference type="EMBL" id="CP115920">
    <property type="protein sequence ID" value="XCD16358.1"/>
    <property type="molecule type" value="Genomic_DNA"/>
</dbReference>
<reference evidence="1" key="1">
    <citation type="submission" date="2023-01" db="EMBL/GenBank/DDBJ databases">
        <title>Vibrio sp. CB1-14 genome sequencing.</title>
        <authorList>
            <person name="Otstavnykh N."/>
            <person name="Isaeva M."/>
            <person name="Meleshko D."/>
        </authorList>
    </citation>
    <scope>NUCLEOTIDE SEQUENCE</scope>
    <source>
        <strain evidence="1">CB1-14</strain>
    </source>
</reference>
<evidence type="ECO:0000313" key="1">
    <source>
        <dbReference type="EMBL" id="XCD16358.1"/>
    </source>
</evidence>
<accession>A0AAU8BK18</accession>
<organism evidence="1">
    <name type="scientific">Vibrio chaetopteri</name>
    <dbReference type="NCBI Taxonomy" id="3016528"/>
    <lineage>
        <taxon>Bacteria</taxon>
        <taxon>Pseudomonadati</taxon>
        <taxon>Pseudomonadota</taxon>
        <taxon>Gammaproteobacteria</taxon>
        <taxon>Vibrionales</taxon>
        <taxon>Vibrionaceae</taxon>
        <taxon>Vibrio</taxon>
    </lineage>
</organism>
<dbReference type="InterPro" id="IPR023214">
    <property type="entry name" value="HAD_sf"/>
</dbReference>
<proteinExistence type="predicted"/>
<protein>
    <submittedName>
        <fullName evidence="1">Rhamnan synthesis F family protein</fullName>
    </submittedName>
</protein>
<dbReference type="Pfam" id="PF05045">
    <property type="entry name" value="RgpF"/>
    <property type="match status" value="1"/>
</dbReference>
<dbReference type="RefSeq" id="WP_353497641.1">
    <property type="nucleotide sequence ID" value="NZ_CP115920.1"/>
</dbReference>